<keyword evidence="1" id="KW-0175">Coiled coil</keyword>
<keyword evidence="3" id="KW-1185">Reference proteome</keyword>
<dbReference type="OrthoDB" id="138803at2"/>
<proteinExistence type="predicted"/>
<dbReference type="InterPro" id="IPR021804">
    <property type="entry name" value="DUF3375"/>
</dbReference>
<accession>A0A4Y9T3L3</accession>
<organism evidence="2 3">
    <name type="scientific">Massilia horti</name>
    <dbReference type="NCBI Taxonomy" id="2562153"/>
    <lineage>
        <taxon>Bacteria</taxon>
        <taxon>Pseudomonadati</taxon>
        <taxon>Pseudomonadota</taxon>
        <taxon>Betaproteobacteria</taxon>
        <taxon>Burkholderiales</taxon>
        <taxon>Oxalobacteraceae</taxon>
        <taxon>Telluria group</taxon>
        <taxon>Massilia</taxon>
    </lineage>
</organism>
<feature type="coiled-coil region" evidence="1">
    <location>
        <begin position="290"/>
        <end position="317"/>
    </location>
</feature>
<evidence type="ECO:0000313" key="3">
    <source>
        <dbReference type="Proteomes" id="UP000297258"/>
    </source>
</evidence>
<evidence type="ECO:0000313" key="2">
    <source>
        <dbReference type="EMBL" id="TFW33945.1"/>
    </source>
</evidence>
<dbReference type="AlphaFoldDB" id="A0A4Y9T3L3"/>
<dbReference type="EMBL" id="SPUM01000032">
    <property type="protein sequence ID" value="TFW33945.1"/>
    <property type="molecule type" value="Genomic_DNA"/>
</dbReference>
<protein>
    <submittedName>
        <fullName evidence="2">DUF3375 domain-containing protein</fullName>
    </submittedName>
</protein>
<dbReference type="Proteomes" id="UP000297258">
    <property type="component" value="Unassembled WGS sequence"/>
</dbReference>
<dbReference type="Pfam" id="PF11855">
    <property type="entry name" value="DUF3375"/>
    <property type="match status" value="1"/>
</dbReference>
<name>A0A4Y9T3L3_9BURK</name>
<gene>
    <name evidence="2" type="ORF">E4O92_05265</name>
</gene>
<sequence>MDYQQLLEHRQSHPAWRLLLADNGPMIASFLHQVFVLPNTRGMPRQQLASLLDDHLFRLHDAAGETRYPKAASAYLDDWASNPRGWLRKYYLDGDDEPHYDLTPEAELALGWMRQLGDTAPVGVASAAREVFRLLQEIVDGTELSPRTRVAALRKRKAQIDAEIARIEQGQLDMMEPGQVRERFLRAARTGDEMLSAFRALDRRFRAADRAFREQITTGEEGVDKDAHRDLFAGLDEAQSLQALVDLLTSPGSTEELGTLLEKVTALEPVRTLGPDERLRRMPFDWLDAAKDSQARLARLSAQLRRHLDDRARLENRRIIQLIRGIEQNALALRGRIPDPDFIHIDETSPAVALPMDRTLYNPPFKPRITGQAKMQPAMPVPADALFAQRHIDELRLITNIRNALRTRSQVSLATVAQEYPIEHGLAELAAYFKLATDELRCAIDEERTEVVRWTDSAGRQRAATLPLVIYTL</sequence>
<evidence type="ECO:0000256" key="1">
    <source>
        <dbReference type="SAM" id="Coils"/>
    </source>
</evidence>
<comment type="caution">
    <text evidence="2">The sequence shown here is derived from an EMBL/GenBank/DDBJ whole genome shotgun (WGS) entry which is preliminary data.</text>
</comment>
<reference evidence="2 3" key="1">
    <citation type="submission" date="2019-03" db="EMBL/GenBank/DDBJ databases">
        <title>Draft genome of Massilia hortus sp. nov., a novel bacterial species of the Oxalobacteraceae family.</title>
        <authorList>
            <person name="Peta V."/>
            <person name="Raths R."/>
            <person name="Bucking H."/>
        </authorList>
    </citation>
    <scope>NUCLEOTIDE SEQUENCE [LARGE SCALE GENOMIC DNA]</scope>
    <source>
        <strain evidence="2 3">ONC3</strain>
    </source>
</reference>